<evidence type="ECO:0000313" key="1">
    <source>
        <dbReference type="EMBL" id="GHE96727.1"/>
    </source>
</evidence>
<proteinExistence type="predicted"/>
<keyword evidence="2" id="KW-1185">Reference proteome</keyword>
<sequence>MLKISHLEHNLLVQIPYMPKVNAALKRIGKAEYSYQLEGWVMQTEFEDLIRAKLIHYFGACDDVSAEKVDVVITFKRTVEVRKRPVSIAGRIFARAHGRDTGASTGDGIALLDGDITSGGSNANWTSVVESGAKFRVNGLYARLVTEFENKPDQFDIELLTDIEEFNPLIKFLPDLSDECLIKECAKRGIQIP</sequence>
<evidence type="ECO:0000313" key="2">
    <source>
        <dbReference type="Proteomes" id="UP000626370"/>
    </source>
</evidence>
<gene>
    <name evidence="1" type="ORF">GCM10011501_27780</name>
</gene>
<reference evidence="2" key="1">
    <citation type="journal article" date="2019" name="Int. J. Syst. Evol. Microbiol.">
        <title>The Global Catalogue of Microorganisms (GCM) 10K type strain sequencing project: providing services to taxonomists for standard genome sequencing and annotation.</title>
        <authorList>
            <consortium name="The Broad Institute Genomics Platform"/>
            <consortium name="The Broad Institute Genome Sequencing Center for Infectious Disease"/>
            <person name="Wu L."/>
            <person name="Ma J."/>
        </authorList>
    </citation>
    <scope>NUCLEOTIDE SEQUENCE [LARGE SCALE GENOMIC DNA]</scope>
    <source>
        <strain evidence="2">CGMCC 1.15922</strain>
    </source>
</reference>
<dbReference type="Proteomes" id="UP000626370">
    <property type="component" value="Unassembled WGS sequence"/>
</dbReference>
<comment type="caution">
    <text evidence="1">The sequence shown here is derived from an EMBL/GenBank/DDBJ whole genome shotgun (WGS) entry which is preliminary data.</text>
</comment>
<protein>
    <submittedName>
        <fullName evidence="1">Uncharacterized protein</fullName>
    </submittedName>
</protein>
<dbReference type="EMBL" id="BNAH01000012">
    <property type="protein sequence ID" value="GHE96727.1"/>
    <property type="molecule type" value="Genomic_DNA"/>
</dbReference>
<name>A0ABQ3IXQ4_9GAMM</name>
<organism evidence="1 2">
    <name type="scientific">Thalassotalea profundi</name>
    <dbReference type="NCBI Taxonomy" id="2036687"/>
    <lineage>
        <taxon>Bacteria</taxon>
        <taxon>Pseudomonadati</taxon>
        <taxon>Pseudomonadota</taxon>
        <taxon>Gammaproteobacteria</taxon>
        <taxon>Alteromonadales</taxon>
        <taxon>Colwelliaceae</taxon>
        <taxon>Thalassotalea</taxon>
    </lineage>
</organism>
<accession>A0ABQ3IXQ4</accession>